<dbReference type="SMART" id="SM00181">
    <property type="entry name" value="EGF"/>
    <property type="match status" value="3"/>
</dbReference>
<name>A0A267GZQ9_9PLAT</name>
<dbReference type="STRING" id="282301.A0A267GZQ9"/>
<dbReference type="OrthoDB" id="446173at2759"/>
<feature type="transmembrane region" description="Helical" evidence="1">
    <location>
        <begin position="619"/>
        <end position="642"/>
    </location>
</feature>
<sequence>MTSTPDSLFTSASGRRYQFKLANKKVDWYNKLISWKYWTVCGRFSNLLTRTTIGMEEIMLNQACRSQHALFLAIRSTKPLKIFDIQAYRRVSQKPVGGIPPAYLSFACPTSQYGGFTPEFVSANLRPYKLDMSQMGRFYDLLNISVTKLLDVNRACYLPDLRQNPYMEITNRACNYTRETIRVTQLSYRKSITKVVQNFVKSSMEPDIPDYILNVLANLAEDFLKSWGGEVTVRRDPIQFKLNWTSYMMTQFHPKDQLKASLLHYFRHNIYSRRVPTDSKLRSDLFYNGHICFISCHWAHRLSSLANKFNASDEIVPLMFNWFLEAFCPDPCANARCKRVKNSENGQCTISQSGLWADSYECVCKAGHYWSRSTHDCVPQLLCNRPRDSSEYPCSPRYTLYCESRVTKVGKNGTEAEAETETICVCKEGYGGSRCERLADPCTDRHPFYSVSGNFACATYDGLGTCRRSKTSNSIPNWECVCSFQRARDLALVYDNCAAYRNVCLSMNCINGYFISSKIGNLCRCKCNPGYSGPTCAQWTGVWSPWSQWDRCRPECGNADGNRRSISLRSCINKRVLGNATPHDFCVGEAQRWTNCDPAACWLGGDQPVSKSFRLRGHFLLSSATLACVLAAVSVGATFLFCRYRGYNIGPRPPFESVYQQG</sequence>
<organism evidence="4 5">
    <name type="scientific">Macrostomum lignano</name>
    <dbReference type="NCBI Taxonomy" id="282301"/>
    <lineage>
        <taxon>Eukaryota</taxon>
        <taxon>Metazoa</taxon>
        <taxon>Spiralia</taxon>
        <taxon>Lophotrochozoa</taxon>
        <taxon>Platyhelminthes</taxon>
        <taxon>Rhabditophora</taxon>
        <taxon>Macrostomorpha</taxon>
        <taxon>Macrostomida</taxon>
        <taxon>Macrostomidae</taxon>
        <taxon>Macrostomum</taxon>
    </lineage>
</organism>
<dbReference type="InterPro" id="IPR000742">
    <property type="entry name" value="EGF"/>
</dbReference>
<feature type="domain" description="EGF-like" evidence="2 3">
    <location>
        <begin position="525"/>
        <end position="536"/>
    </location>
</feature>
<gene>
    <name evidence="4" type="ORF">BOX15_Mlig000747g5</name>
</gene>
<dbReference type="AlphaFoldDB" id="A0A267GZQ9"/>
<keyword evidence="1" id="KW-1133">Transmembrane helix</keyword>
<dbReference type="PROSITE" id="PS01186">
    <property type="entry name" value="EGF_2"/>
    <property type="match status" value="2"/>
</dbReference>
<accession>A0A267GZQ9</accession>
<comment type="caution">
    <text evidence="4">The sequence shown here is derived from an EMBL/GenBank/DDBJ whole genome shotgun (WGS) entry which is preliminary data.</text>
</comment>
<dbReference type="Proteomes" id="UP000215902">
    <property type="component" value="Unassembled WGS sequence"/>
</dbReference>
<evidence type="ECO:0000256" key="1">
    <source>
        <dbReference type="SAM" id="Phobius"/>
    </source>
</evidence>
<evidence type="ECO:0000259" key="3">
    <source>
        <dbReference type="PROSITE" id="PS01186"/>
    </source>
</evidence>
<feature type="domain" description="EGF-like" evidence="3">
    <location>
        <begin position="424"/>
        <end position="435"/>
    </location>
</feature>
<keyword evidence="5" id="KW-1185">Reference proteome</keyword>
<dbReference type="PROSITE" id="PS00022">
    <property type="entry name" value="EGF_1"/>
    <property type="match status" value="1"/>
</dbReference>
<evidence type="ECO:0000313" key="4">
    <source>
        <dbReference type="EMBL" id="PAA91540.1"/>
    </source>
</evidence>
<evidence type="ECO:0000259" key="2">
    <source>
        <dbReference type="PROSITE" id="PS00022"/>
    </source>
</evidence>
<keyword evidence="1" id="KW-0472">Membrane</keyword>
<keyword evidence="1" id="KW-0812">Transmembrane</keyword>
<dbReference type="EMBL" id="NIVC01000084">
    <property type="protein sequence ID" value="PAA91540.1"/>
    <property type="molecule type" value="Genomic_DNA"/>
</dbReference>
<evidence type="ECO:0000313" key="5">
    <source>
        <dbReference type="Proteomes" id="UP000215902"/>
    </source>
</evidence>
<protein>
    <recommendedName>
        <fullName evidence="2 3">EGF-like domain-containing protein</fullName>
    </recommendedName>
</protein>
<reference evidence="4 5" key="1">
    <citation type="submission" date="2017-06" db="EMBL/GenBank/DDBJ databases">
        <title>A platform for efficient transgenesis in Macrostomum lignano, a flatworm model organism for stem cell research.</title>
        <authorList>
            <person name="Berezikov E."/>
        </authorList>
    </citation>
    <scope>NUCLEOTIDE SEQUENCE [LARGE SCALE GENOMIC DNA]</scope>
    <source>
        <strain evidence="4">DV1</strain>
        <tissue evidence="4">Whole organism</tissue>
    </source>
</reference>
<proteinExistence type="predicted"/>